<evidence type="ECO:0000259" key="1">
    <source>
        <dbReference type="SMART" id="SM00479"/>
    </source>
</evidence>
<dbReference type="GO" id="GO:0003887">
    <property type="term" value="F:DNA-directed DNA polymerase activity"/>
    <property type="evidence" value="ECO:0007669"/>
    <property type="project" value="UniProtKB-EC"/>
</dbReference>
<dbReference type="InterPro" id="IPR013520">
    <property type="entry name" value="Ribonucl_H"/>
</dbReference>
<dbReference type="GO" id="GO:0004527">
    <property type="term" value="F:exonuclease activity"/>
    <property type="evidence" value="ECO:0007669"/>
    <property type="project" value="UniProtKB-ARBA"/>
</dbReference>
<keyword evidence="2" id="KW-0808">Transferase</keyword>
<evidence type="ECO:0000313" key="2">
    <source>
        <dbReference type="EMBL" id="CAA2144455.1"/>
    </source>
</evidence>
<keyword evidence="2" id="KW-0548">Nucleotidyltransferase</keyword>
<proteinExistence type="predicted"/>
<dbReference type="EMBL" id="LR743511">
    <property type="protein sequence ID" value="CAA2144455.1"/>
    <property type="molecule type" value="Genomic_DNA"/>
</dbReference>
<feature type="domain" description="Exonuclease" evidence="1">
    <location>
        <begin position="20"/>
        <end position="185"/>
    </location>
</feature>
<organism evidence="2">
    <name type="scientific">Methylobacterium bullatum</name>
    <dbReference type="NCBI Taxonomy" id="570505"/>
    <lineage>
        <taxon>Bacteria</taxon>
        <taxon>Pseudomonadati</taxon>
        <taxon>Pseudomonadota</taxon>
        <taxon>Alphaproteobacteria</taxon>
        <taxon>Hyphomicrobiales</taxon>
        <taxon>Methylobacteriaceae</taxon>
        <taxon>Methylobacterium</taxon>
    </lineage>
</organism>
<name>A0A679KHA1_9HYPH</name>
<dbReference type="Gene3D" id="3.30.420.10">
    <property type="entry name" value="Ribonuclease H-like superfamily/Ribonuclease H"/>
    <property type="match status" value="1"/>
</dbReference>
<dbReference type="Pfam" id="PF00929">
    <property type="entry name" value="RNase_T"/>
    <property type="match status" value="1"/>
</dbReference>
<dbReference type="CDD" id="cd06127">
    <property type="entry name" value="DEDDh"/>
    <property type="match status" value="1"/>
</dbReference>
<dbReference type="GO" id="GO:0003676">
    <property type="term" value="F:nucleic acid binding"/>
    <property type="evidence" value="ECO:0007669"/>
    <property type="project" value="InterPro"/>
</dbReference>
<dbReference type="InterPro" id="IPR036397">
    <property type="entry name" value="RNaseH_sf"/>
</dbReference>
<accession>A0A679KHA1</accession>
<dbReference type="AlphaFoldDB" id="A0A679KHA1"/>
<dbReference type="SUPFAM" id="SSF53098">
    <property type="entry name" value="Ribonuclease H-like"/>
    <property type="match status" value="1"/>
</dbReference>
<dbReference type="NCBIfam" id="NF006615">
    <property type="entry name" value="PRK09182.1"/>
    <property type="match status" value="1"/>
</dbReference>
<dbReference type="InterPro" id="IPR012337">
    <property type="entry name" value="RNaseH-like_sf"/>
</dbReference>
<sequence>MRRLGRRLFYERQISPKMKTGVIVDLRTTGSNPQTDEIIEIGMVRFAYTPGGVILGPTGDFHAFNKPLRPIPANVVRMTGITDALVDRSRIKRDDVSAFIASADIVIMHDAGTGRPFCERLCPDFALKPWACSQSQIPWAREGFEGTKLFYIAYHYHFYFEGHRTTDDVYALLEILEQPLPRSTVTALAALLDAARRKTFRIYALGAPFDVKDRLKARGYRWGTGEDGKPRAWHREVEGDHVAAEIDFLDSLGWPDLIEPLVLEVDAYLRFSDRHT</sequence>
<dbReference type="SMART" id="SM00479">
    <property type="entry name" value="EXOIII"/>
    <property type="match status" value="1"/>
</dbReference>
<reference evidence="2" key="1">
    <citation type="submission" date="2019-12" db="EMBL/GenBank/DDBJ databases">
        <authorList>
            <person name="Cremers G."/>
        </authorList>
    </citation>
    <scope>NUCLEOTIDE SEQUENCE</scope>
    <source>
        <strain evidence="2">Mbul2</strain>
    </source>
</reference>
<gene>
    <name evidence="2" type="primary">polC_2</name>
    <name evidence="2" type="ORF">MBLL_03579</name>
</gene>
<protein>
    <submittedName>
        <fullName evidence="2">DNA polymerase III PolC-type</fullName>
        <ecNumber evidence="2">2.7.7.7</ecNumber>
    </submittedName>
</protein>
<dbReference type="EC" id="2.7.7.7" evidence="2"/>